<protein>
    <submittedName>
        <fullName evidence="1">Uncharacterized protein</fullName>
    </submittedName>
</protein>
<evidence type="ECO:0000313" key="1">
    <source>
        <dbReference type="EMBL" id="WNC14929.1"/>
    </source>
</evidence>
<keyword evidence="2" id="KW-1185">Reference proteome</keyword>
<accession>A0ABY9T4W7</accession>
<organism evidence="1 2">
    <name type="scientific">Brevibacillus brevis</name>
    <name type="common">Bacillus brevis</name>
    <dbReference type="NCBI Taxonomy" id="1393"/>
    <lineage>
        <taxon>Bacteria</taxon>
        <taxon>Bacillati</taxon>
        <taxon>Bacillota</taxon>
        <taxon>Bacilli</taxon>
        <taxon>Bacillales</taxon>
        <taxon>Paenibacillaceae</taxon>
        <taxon>Brevibacillus</taxon>
    </lineage>
</organism>
<gene>
    <name evidence="1" type="ORF">RGB73_00580</name>
</gene>
<dbReference type="RefSeq" id="WP_310767780.1">
    <property type="nucleotide sequence ID" value="NZ_CP134050.1"/>
</dbReference>
<dbReference type="EMBL" id="CP134050">
    <property type="protein sequence ID" value="WNC14929.1"/>
    <property type="molecule type" value="Genomic_DNA"/>
</dbReference>
<proteinExistence type="predicted"/>
<reference evidence="1 2" key="1">
    <citation type="submission" date="2023-09" db="EMBL/GenBank/DDBJ databases">
        <title>Complete Genome and Methylome dissection of Bacillus brevis NEB573 original source of BbsI restriction endonuclease.</title>
        <authorList>
            <person name="Fomenkov A."/>
            <person name="Roberts R.D."/>
        </authorList>
    </citation>
    <scope>NUCLEOTIDE SEQUENCE [LARGE SCALE GENOMIC DNA]</scope>
    <source>
        <strain evidence="1 2">NEB573</strain>
    </source>
</reference>
<sequence length="334" mass="37358">MNHRPLTLLAPTGEIAGGIREKLAACGIRLQSFVQAMGSGEIGADGVLLTSAHEWDSASAAELLSTRPGLLLVYGDDIPYGWADHLDGHCDRGKWEVVRLAFVSEGERALIGGEQNGYWVNHLRRRFAYHQLVCLICKRREVDEAVRQLPRYLAWKERFFLELGEVCDREGVSLQTVARALGMDTRVGQGWLYPERSDQSQLCQWLEREAKHVLEKANVHRVVLWGPASFWNGMETGWLEGREVCVVSGEDELDPNEAFLESVPGVEWQKALRNADLLLIGRADAAIGELGLSELVQCMRQSHVVDACACFPIPEARSHLLSYRAVGEKTNVWE</sequence>
<evidence type="ECO:0000313" key="2">
    <source>
        <dbReference type="Proteomes" id="UP001256827"/>
    </source>
</evidence>
<name>A0ABY9T4W7_BREBE</name>
<dbReference type="Proteomes" id="UP001256827">
    <property type="component" value="Chromosome"/>
</dbReference>